<keyword evidence="5" id="KW-1015">Disulfide bond</keyword>
<dbReference type="AlphaFoldDB" id="A0A9P1IEV7"/>
<evidence type="ECO:0000256" key="1">
    <source>
        <dbReference type="ARBA" id="ARBA00022679"/>
    </source>
</evidence>
<keyword evidence="1" id="KW-0808">Transferase</keyword>
<feature type="binding site" evidence="4">
    <location>
        <begin position="52"/>
        <end position="56"/>
    </location>
    <ligand>
        <name>3'-phosphoadenylyl sulfate</name>
        <dbReference type="ChEBI" id="CHEBI:58339"/>
    </ligand>
</feature>
<dbReference type="Pfam" id="PF00685">
    <property type="entry name" value="Sulfotransfer_1"/>
    <property type="match status" value="1"/>
</dbReference>
<dbReference type="PANTHER" id="PTHR10605:SF65">
    <property type="entry name" value="GH20068P"/>
    <property type="match status" value="1"/>
</dbReference>
<evidence type="ECO:0000256" key="2">
    <source>
        <dbReference type="ARBA" id="ARBA00023180"/>
    </source>
</evidence>
<evidence type="ECO:0000256" key="5">
    <source>
        <dbReference type="PIRSR" id="PIRSR637359-3"/>
    </source>
</evidence>
<feature type="active site" description="For sulfotransferase activity" evidence="3">
    <location>
        <position position="52"/>
    </location>
</feature>
<keyword evidence="2" id="KW-0325">Glycoprotein</keyword>
<sequence>MTKFSTRCVIIGLICLAFICLQYNFLFRVYFPHRVRTFRKPHPDALIIGVRKGGTRALLEALNLHEAVRIVRKETHFFDANYTLGTGWYAEQMPQVDAEEQIIIEKTPGYFTSKNAPKRVHQLNPKMKIILIVRHPVFRTISDFTQVYYNKLEQNKTLPILSIESFKIDEKSGKEVINLDYKPVSNSLYDVHFENWLKYFDLSQMHIVNGDVFRANPLNELRRLETFLQLPRQIQASQLHFDRKKGFFCFENLKKSSKIHCLGQSKGRKHREVSEKTQKKLADFFRFHNFQFFRLVNRTFSWDL</sequence>
<accession>A0A9P1IEV7</accession>
<name>A0A9P1IEV7_9PELO</name>
<keyword evidence="8" id="KW-1185">Reference proteome</keyword>
<dbReference type="SUPFAM" id="SSF52540">
    <property type="entry name" value="P-loop containing nucleoside triphosphate hydrolases"/>
    <property type="match status" value="1"/>
</dbReference>
<dbReference type="EMBL" id="CANHGI010000002">
    <property type="protein sequence ID" value="CAI5443568.1"/>
    <property type="molecule type" value="Genomic_DNA"/>
</dbReference>
<proteinExistence type="predicted"/>
<gene>
    <name evidence="7" type="ORF">CAMP_LOCUS6205</name>
</gene>
<dbReference type="InterPro" id="IPR000863">
    <property type="entry name" value="Sulfotransferase_dom"/>
</dbReference>
<comment type="caution">
    <text evidence="7">The sequence shown here is derived from an EMBL/GenBank/DDBJ whole genome shotgun (WGS) entry which is preliminary data.</text>
</comment>
<dbReference type="PANTHER" id="PTHR10605">
    <property type="entry name" value="HEPARAN SULFATE SULFOTRANSFERASE"/>
    <property type="match status" value="1"/>
</dbReference>
<feature type="domain" description="Sulfotransferase" evidence="6">
    <location>
        <begin position="43"/>
        <end position="276"/>
    </location>
</feature>
<evidence type="ECO:0000313" key="8">
    <source>
        <dbReference type="Proteomes" id="UP001152747"/>
    </source>
</evidence>
<evidence type="ECO:0000313" key="7">
    <source>
        <dbReference type="EMBL" id="CAI5443568.1"/>
    </source>
</evidence>
<evidence type="ECO:0000256" key="4">
    <source>
        <dbReference type="PIRSR" id="PIRSR637359-2"/>
    </source>
</evidence>
<dbReference type="Proteomes" id="UP001152747">
    <property type="component" value="Unassembled WGS sequence"/>
</dbReference>
<feature type="binding site" evidence="4">
    <location>
        <position position="142"/>
    </location>
    <ligand>
        <name>3'-phosphoadenylyl sulfate</name>
        <dbReference type="ChEBI" id="CHEBI:58339"/>
    </ligand>
</feature>
<dbReference type="OrthoDB" id="411451at2759"/>
<organism evidence="7 8">
    <name type="scientific">Caenorhabditis angaria</name>
    <dbReference type="NCBI Taxonomy" id="860376"/>
    <lineage>
        <taxon>Eukaryota</taxon>
        <taxon>Metazoa</taxon>
        <taxon>Ecdysozoa</taxon>
        <taxon>Nematoda</taxon>
        <taxon>Chromadorea</taxon>
        <taxon>Rhabditida</taxon>
        <taxon>Rhabditina</taxon>
        <taxon>Rhabditomorpha</taxon>
        <taxon>Rhabditoidea</taxon>
        <taxon>Rhabditidae</taxon>
        <taxon>Peloderinae</taxon>
        <taxon>Caenorhabditis</taxon>
    </lineage>
</organism>
<reference evidence="7" key="1">
    <citation type="submission" date="2022-11" db="EMBL/GenBank/DDBJ databases">
        <authorList>
            <person name="Kikuchi T."/>
        </authorList>
    </citation>
    <scope>NUCLEOTIDE SEQUENCE</scope>
    <source>
        <strain evidence="7">PS1010</strain>
    </source>
</reference>
<evidence type="ECO:0000256" key="3">
    <source>
        <dbReference type="PIRSR" id="PIRSR637359-1"/>
    </source>
</evidence>
<protein>
    <recommendedName>
        <fullName evidence="6">Sulfotransferase domain-containing protein</fullName>
    </recommendedName>
</protein>
<dbReference type="InterPro" id="IPR027417">
    <property type="entry name" value="P-loop_NTPase"/>
</dbReference>
<dbReference type="InterPro" id="IPR037359">
    <property type="entry name" value="NST/OST"/>
</dbReference>
<dbReference type="Gene3D" id="3.40.50.300">
    <property type="entry name" value="P-loop containing nucleotide triphosphate hydrolases"/>
    <property type="match status" value="1"/>
</dbReference>
<dbReference type="GO" id="GO:0008467">
    <property type="term" value="F:[heparan sulfate]-glucosamine 3-sulfotransferase activity"/>
    <property type="evidence" value="ECO:0007669"/>
    <property type="project" value="TreeGrafter"/>
</dbReference>
<feature type="binding site" evidence="4">
    <location>
        <begin position="266"/>
        <end position="270"/>
    </location>
    <ligand>
        <name>3'-phosphoadenylyl sulfate</name>
        <dbReference type="ChEBI" id="CHEBI:58339"/>
    </ligand>
</feature>
<feature type="binding site" evidence="4">
    <location>
        <position position="134"/>
    </location>
    <ligand>
        <name>3'-phosphoadenylyl sulfate</name>
        <dbReference type="ChEBI" id="CHEBI:58339"/>
    </ligand>
</feature>
<evidence type="ECO:0000259" key="6">
    <source>
        <dbReference type="Pfam" id="PF00685"/>
    </source>
</evidence>
<feature type="disulfide bond" evidence="5">
    <location>
        <begin position="249"/>
        <end position="261"/>
    </location>
</feature>